<keyword evidence="1" id="KW-0732">Signal</keyword>
<dbReference type="InterPro" id="IPR005586">
    <property type="entry name" value="ABC_trans_aux"/>
</dbReference>
<dbReference type="Gene3D" id="3.40.50.10610">
    <property type="entry name" value="ABC-type transport auxiliary lipoprotein component"/>
    <property type="match status" value="1"/>
</dbReference>
<dbReference type="KEGG" id="sinu:IMZ28_06935"/>
<evidence type="ECO:0000256" key="1">
    <source>
        <dbReference type="SAM" id="SignalP"/>
    </source>
</evidence>
<dbReference type="Proteomes" id="UP000595074">
    <property type="component" value="Chromosome"/>
</dbReference>
<feature type="chain" id="PRO_5029595437" evidence="1">
    <location>
        <begin position="22"/>
        <end position="193"/>
    </location>
</feature>
<evidence type="ECO:0000259" key="2">
    <source>
        <dbReference type="Pfam" id="PF03886"/>
    </source>
</evidence>
<feature type="signal peptide" evidence="1">
    <location>
        <begin position="1"/>
        <end position="21"/>
    </location>
</feature>
<feature type="domain" description="ABC-type transport auxiliary lipoprotein component" evidence="2">
    <location>
        <begin position="27"/>
        <end position="187"/>
    </location>
</feature>
<dbReference type="Pfam" id="PF03886">
    <property type="entry name" value="ABC_trans_aux"/>
    <property type="match status" value="1"/>
</dbReference>
<dbReference type="EMBL" id="CP063164">
    <property type="protein sequence ID" value="QOR63005.1"/>
    <property type="molecule type" value="Genomic_DNA"/>
</dbReference>
<dbReference type="PROSITE" id="PS51257">
    <property type="entry name" value="PROKAR_LIPOPROTEIN"/>
    <property type="match status" value="1"/>
</dbReference>
<dbReference type="SUPFAM" id="SSF159594">
    <property type="entry name" value="XCC0632-like"/>
    <property type="match status" value="1"/>
</dbReference>
<accession>A0A7M1S6G0</accession>
<name>A0A7M1S6G0_9BACT</name>
<organism evidence="3 4">
    <name type="scientific">Sulfurovum indicum</name>
    <dbReference type="NCBI Taxonomy" id="2779528"/>
    <lineage>
        <taxon>Bacteria</taxon>
        <taxon>Pseudomonadati</taxon>
        <taxon>Campylobacterota</taxon>
        <taxon>Epsilonproteobacteria</taxon>
        <taxon>Campylobacterales</taxon>
        <taxon>Sulfurovaceae</taxon>
        <taxon>Sulfurovum</taxon>
    </lineage>
</organism>
<reference evidence="3 4" key="1">
    <citation type="submission" date="2020-10" db="EMBL/GenBank/DDBJ databases">
        <title>The genome of sulfurovum sp.</title>
        <authorList>
            <person name="Xie S."/>
            <person name="Shao Z."/>
            <person name="Jiang L."/>
        </authorList>
    </citation>
    <scope>NUCLEOTIDE SEQUENCE [LARGE SCALE GENOMIC DNA]</scope>
    <source>
        <strain evidence="3 4">ST-419</strain>
    </source>
</reference>
<dbReference type="AlphaFoldDB" id="A0A7M1S6G0"/>
<protein>
    <submittedName>
        <fullName evidence="3">Membrane integrity-associated transporter subunit PqiC</fullName>
    </submittedName>
</protein>
<keyword evidence="4" id="KW-1185">Reference proteome</keyword>
<proteinExistence type="predicted"/>
<evidence type="ECO:0000313" key="4">
    <source>
        <dbReference type="Proteomes" id="UP000595074"/>
    </source>
</evidence>
<evidence type="ECO:0000313" key="3">
    <source>
        <dbReference type="EMBL" id="QOR63005.1"/>
    </source>
</evidence>
<gene>
    <name evidence="3" type="ORF">IMZ28_06935</name>
</gene>
<sequence>MKYAGMIAVLLLLSGCAMKEAAPIKIYTLDAGKVPVVSTNKYRTKVLKVSFPQTLKEKITDKMRFSYSSSDHGVYQNSEWSNSLEKLVQGSVIEALHESRLFKAVLPYASTAGEDLRLESMIYDLSHHIRGEDSYAVVSIEFSLINSDTGNLIKTTRFSYREDTPTVNAEGYVKATNRAMAKLTKDLVVWLSR</sequence>